<dbReference type="AlphaFoldDB" id="A0AAW0DQ10"/>
<accession>A0AAW0DQ10</accession>
<comment type="caution">
    <text evidence="1">The sequence shown here is derived from an EMBL/GenBank/DDBJ whole genome shotgun (WGS) entry which is preliminary data.</text>
</comment>
<protein>
    <recommendedName>
        <fullName evidence="3">F-box domain-containing protein</fullName>
    </recommendedName>
</protein>
<dbReference type="EMBL" id="JAWWNJ010000006">
    <property type="protein sequence ID" value="KAK7053965.1"/>
    <property type="molecule type" value="Genomic_DNA"/>
</dbReference>
<sequence>MVLLSPRVSLTPSVYYEVAQFSDRRERLSLYRVSKRVRAVVRGLLYRKIRVGKTAGDLVVRSLAEEPELPKFVELLWFSHRDTLIDGKNWAVALAAMKNLWLLIIPGKIDIPQQLIPHVPFQLRYFGSVSNVSGNWPEFLSSQVALQDIVINGEFRGLSYPGKGTLPALRRLKAQGFDLARFIQHHHTLRIVWLLTPPPYLAQLTLGEVELLRIAKTRSRLTTIRINVPDFLAFMEAAPAALFTLRDIVLDEDLSWSAFTLTTEDVLYLWESPLQKVAASLDRRFEALESVFLVFNYHDESRIGNKRRLLSIEDACCFATVFASSSRAPCFMSLRIRAWDGFAVCTNWKVRATKYFGLGAWKGVQTARYAYLFAQDDEYF</sequence>
<evidence type="ECO:0008006" key="3">
    <source>
        <dbReference type="Google" id="ProtNLM"/>
    </source>
</evidence>
<evidence type="ECO:0000313" key="2">
    <source>
        <dbReference type="Proteomes" id="UP001362999"/>
    </source>
</evidence>
<reference evidence="1 2" key="1">
    <citation type="journal article" date="2024" name="J Genomics">
        <title>Draft genome sequencing and assembly of Favolaschia claudopus CIRM-BRFM 2984 isolated from oak limbs.</title>
        <authorList>
            <person name="Navarro D."/>
            <person name="Drula E."/>
            <person name="Chaduli D."/>
            <person name="Cazenave R."/>
            <person name="Ahrendt S."/>
            <person name="Wang J."/>
            <person name="Lipzen A."/>
            <person name="Daum C."/>
            <person name="Barry K."/>
            <person name="Grigoriev I.V."/>
            <person name="Favel A."/>
            <person name="Rosso M.N."/>
            <person name="Martin F."/>
        </authorList>
    </citation>
    <scope>NUCLEOTIDE SEQUENCE [LARGE SCALE GENOMIC DNA]</scope>
    <source>
        <strain evidence="1 2">CIRM-BRFM 2984</strain>
    </source>
</reference>
<organism evidence="1 2">
    <name type="scientific">Favolaschia claudopus</name>
    <dbReference type="NCBI Taxonomy" id="2862362"/>
    <lineage>
        <taxon>Eukaryota</taxon>
        <taxon>Fungi</taxon>
        <taxon>Dikarya</taxon>
        <taxon>Basidiomycota</taxon>
        <taxon>Agaricomycotina</taxon>
        <taxon>Agaricomycetes</taxon>
        <taxon>Agaricomycetidae</taxon>
        <taxon>Agaricales</taxon>
        <taxon>Marasmiineae</taxon>
        <taxon>Mycenaceae</taxon>
        <taxon>Favolaschia</taxon>
    </lineage>
</organism>
<proteinExistence type="predicted"/>
<gene>
    <name evidence="1" type="ORF">R3P38DRAFT_3577876</name>
</gene>
<evidence type="ECO:0000313" key="1">
    <source>
        <dbReference type="EMBL" id="KAK7053965.1"/>
    </source>
</evidence>
<keyword evidence="2" id="KW-1185">Reference proteome</keyword>
<name>A0AAW0DQ10_9AGAR</name>
<dbReference type="Proteomes" id="UP001362999">
    <property type="component" value="Unassembled WGS sequence"/>
</dbReference>